<evidence type="ECO:0000256" key="5">
    <source>
        <dbReference type="SAM" id="SignalP"/>
    </source>
</evidence>
<sequence length="363" mass="38511">MKKWIFSVLLLAVPLTSVQAVTCAVDASAPGIMTTVALQGGNITVGQDVPVGTTLFRQYFKPSYGPAVHCASNPTAWSWEARSSYGFSPKPLSAWNSGAWAGKVYETGVPGIGVVAWYSGNAFPYRRDGNSVPVNTDYTYRSEVSFDISFIKIGPIAPGIIRGQDLPTVVMDFNPDSGASVRLSSVSFTGTLNVVSQTCTTPNPVVQLGSYNASQVFKNVGTTTSWTDASLRLTNCPRFYGLMDSGQSNYGSDSITDRGKAGTPQANTLGLTLKPNTSIIDATRGIIGLRNEANVATGVGIQLVTNTAGAGTPAQFNSEMRYPTTNNGSGIVTLPLFARYIQTNATVTPGHANATMTYTINYY</sequence>
<organism evidence="7 8">
    <name type="scientific">Candidatus Pantoea symbiotica</name>
    <dbReference type="NCBI Taxonomy" id="1884370"/>
    <lineage>
        <taxon>Bacteria</taxon>
        <taxon>Pseudomonadati</taxon>
        <taxon>Pseudomonadota</taxon>
        <taxon>Gammaproteobacteria</taxon>
        <taxon>Enterobacterales</taxon>
        <taxon>Erwiniaceae</taxon>
        <taxon>Pantoea</taxon>
    </lineage>
</organism>
<evidence type="ECO:0000259" key="6">
    <source>
        <dbReference type="Pfam" id="PF00419"/>
    </source>
</evidence>
<dbReference type="InterPro" id="IPR036937">
    <property type="entry name" value="Adhesion_dom_fimbrial_sf"/>
</dbReference>
<dbReference type="EMBL" id="FOSD01000017">
    <property type="protein sequence ID" value="SFL03547.1"/>
    <property type="molecule type" value="Genomic_DNA"/>
</dbReference>
<dbReference type="SUPFAM" id="SSF49401">
    <property type="entry name" value="Bacterial adhesins"/>
    <property type="match status" value="1"/>
</dbReference>
<evidence type="ECO:0000313" key="8">
    <source>
        <dbReference type="Proteomes" id="UP000198841"/>
    </source>
</evidence>
<protein>
    <submittedName>
        <fullName evidence="7">Pilin (Type 1 fimbria component protein)</fullName>
    </submittedName>
</protein>
<reference evidence="7 8" key="1">
    <citation type="submission" date="2016-10" db="EMBL/GenBank/DDBJ databases">
        <authorList>
            <person name="Varghese N."/>
            <person name="Submissions S."/>
        </authorList>
    </citation>
    <scope>NUCLEOTIDE SEQUENCE [LARGE SCALE GENOMIC DNA]</scope>
    <source>
        <strain evidence="7 8">YR512</strain>
    </source>
</reference>
<dbReference type="InterPro" id="IPR050263">
    <property type="entry name" value="Bact_Fimbrial_Adh_Pro"/>
</dbReference>
<dbReference type="Proteomes" id="UP000198841">
    <property type="component" value="Unassembled WGS sequence"/>
</dbReference>
<comment type="subcellular location">
    <subcellularLocation>
        <location evidence="1">Fimbrium</location>
    </subcellularLocation>
</comment>
<evidence type="ECO:0000256" key="1">
    <source>
        <dbReference type="ARBA" id="ARBA00004561"/>
    </source>
</evidence>
<evidence type="ECO:0000313" key="7">
    <source>
        <dbReference type="EMBL" id="SFL03547.1"/>
    </source>
</evidence>
<evidence type="ECO:0000256" key="3">
    <source>
        <dbReference type="ARBA" id="ARBA00022729"/>
    </source>
</evidence>
<comment type="similarity">
    <text evidence="2">Belongs to the fimbrial protein family.</text>
</comment>
<name>A0A1I4EG20_9GAMM</name>
<evidence type="ECO:0000256" key="2">
    <source>
        <dbReference type="ARBA" id="ARBA00006671"/>
    </source>
</evidence>
<evidence type="ECO:0000256" key="4">
    <source>
        <dbReference type="ARBA" id="ARBA00023263"/>
    </source>
</evidence>
<dbReference type="InterPro" id="IPR000259">
    <property type="entry name" value="Adhesion_dom_fimbrial"/>
</dbReference>
<gene>
    <name evidence="7" type="ORF">SAMN05518863_11727</name>
</gene>
<dbReference type="PANTHER" id="PTHR33420:SF3">
    <property type="entry name" value="FIMBRIAL SUBUNIT ELFA"/>
    <property type="match status" value="1"/>
</dbReference>
<dbReference type="Gene3D" id="2.60.40.1090">
    <property type="entry name" value="Fimbrial-type adhesion domain"/>
    <property type="match status" value="1"/>
</dbReference>
<comment type="caution">
    <text evidence="7">The sequence shown here is derived from an EMBL/GenBank/DDBJ whole genome shotgun (WGS) entry which is preliminary data.</text>
</comment>
<accession>A0A1I4EG20</accession>
<keyword evidence="8" id="KW-1185">Reference proteome</keyword>
<keyword evidence="3 5" id="KW-0732">Signal</keyword>
<dbReference type="PANTHER" id="PTHR33420">
    <property type="entry name" value="FIMBRIAL SUBUNIT ELFA-RELATED"/>
    <property type="match status" value="1"/>
</dbReference>
<proteinExistence type="inferred from homology"/>
<dbReference type="Gene3D" id="2.60.40.3310">
    <property type="match status" value="1"/>
</dbReference>
<feature type="signal peptide" evidence="5">
    <location>
        <begin position="1"/>
        <end position="20"/>
    </location>
</feature>
<dbReference type="Pfam" id="PF00419">
    <property type="entry name" value="Fimbrial"/>
    <property type="match status" value="1"/>
</dbReference>
<feature type="domain" description="Fimbrial-type adhesion" evidence="6">
    <location>
        <begin position="187"/>
        <end position="362"/>
    </location>
</feature>
<dbReference type="RefSeq" id="WP_008106124.1">
    <property type="nucleotide sequence ID" value="NZ_FOSD01000017.1"/>
</dbReference>
<feature type="chain" id="PRO_5046057140" evidence="5">
    <location>
        <begin position="21"/>
        <end position="363"/>
    </location>
</feature>
<keyword evidence="4" id="KW-0281">Fimbrium</keyword>
<dbReference type="InterPro" id="IPR008966">
    <property type="entry name" value="Adhesion_dom_sf"/>
</dbReference>